<dbReference type="AlphaFoldDB" id="A0A4P6P1E8"/>
<gene>
    <name evidence="1" type="ORF">EMK97_03875</name>
</gene>
<accession>A0A4P6P1E8</accession>
<name>A0A4P6P1E8_9GAMM</name>
<dbReference type="Proteomes" id="UP000290244">
    <property type="component" value="Chromosome"/>
</dbReference>
<dbReference type="EMBL" id="CP034759">
    <property type="protein sequence ID" value="QBG34931.1"/>
    <property type="molecule type" value="Genomic_DNA"/>
</dbReference>
<reference evidence="1 2" key="1">
    <citation type="submission" date="2018-12" db="EMBL/GenBank/DDBJ databases">
        <title>Complete genome of Litorilituus sediminis.</title>
        <authorList>
            <person name="Liu A."/>
            <person name="Rong J."/>
        </authorList>
    </citation>
    <scope>NUCLEOTIDE SEQUENCE [LARGE SCALE GENOMIC DNA]</scope>
    <source>
        <strain evidence="1 2">JCM 17549</strain>
    </source>
</reference>
<dbReference type="RefSeq" id="WP_130599608.1">
    <property type="nucleotide sequence ID" value="NZ_CP034759.1"/>
</dbReference>
<evidence type="ECO:0000313" key="2">
    <source>
        <dbReference type="Proteomes" id="UP000290244"/>
    </source>
</evidence>
<sequence>MSYFLNIYECEHDIINRTIVSKEDCVIQASTSSIQVDNLNKLYSKSYTRDPETLESDDAIELLEAFEFICKQKNKGAETVELYLNDDYPIMEEFIFNDWDVNNDFGLPLSPNGTPAVIYRNSSSLNSFLSTFKEMIENEDYDEDFIAEDELNKLNSMINHAIKSRNGLFIFCHQ</sequence>
<proteinExistence type="predicted"/>
<organism evidence="1 2">
    <name type="scientific">Litorilituus sediminis</name>
    <dbReference type="NCBI Taxonomy" id="718192"/>
    <lineage>
        <taxon>Bacteria</taxon>
        <taxon>Pseudomonadati</taxon>
        <taxon>Pseudomonadota</taxon>
        <taxon>Gammaproteobacteria</taxon>
        <taxon>Alteromonadales</taxon>
        <taxon>Colwelliaceae</taxon>
        <taxon>Litorilituus</taxon>
    </lineage>
</organism>
<evidence type="ECO:0000313" key="1">
    <source>
        <dbReference type="EMBL" id="QBG34931.1"/>
    </source>
</evidence>
<keyword evidence="2" id="KW-1185">Reference proteome</keyword>
<dbReference type="KEGG" id="lsd:EMK97_03875"/>
<protein>
    <submittedName>
        <fullName evidence="1">Uncharacterized protein</fullName>
    </submittedName>
</protein>